<evidence type="ECO:0000313" key="3">
    <source>
        <dbReference type="EMBL" id="NNU79372.1"/>
    </source>
</evidence>
<name>A0A849KZ90_9RHOB</name>
<keyword evidence="1" id="KW-1133">Transmembrane helix</keyword>
<reference evidence="3 4" key="1">
    <citation type="submission" date="2020-05" db="EMBL/GenBank/DDBJ databases">
        <title>Gimesia benthica sp. nov., a novel planctomycete isolated from a deep-sea water sample of the Northwest Indian Ocean.</title>
        <authorList>
            <person name="Wang J."/>
            <person name="Ruan C."/>
            <person name="Song L."/>
            <person name="Zhu Y."/>
            <person name="Li A."/>
            <person name="Zheng X."/>
            <person name="Wang L."/>
            <person name="Lu Z."/>
            <person name="Huang Y."/>
            <person name="Du W."/>
            <person name="Zhou Y."/>
            <person name="Huang L."/>
            <person name="Dai X."/>
        </authorList>
    </citation>
    <scope>NUCLEOTIDE SEQUENCE [LARGE SCALE GENOMIC DNA]</scope>
    <source>
        <strain evidence="3 4">YYQ-30</strain>
    </source>
</reference>
<dbReference type="EMBL" id="JABFBC010000001">
    <property type="protein sequence ID" value="NNU79372.1"/>
    <property type="molecule type" value="Genomic_DNA"/>
</dbReference>
<dbReference type="InterPro" id="IPR005182">
    <property type="entry name" value="YdbS-like_PH"/>
</dbReference>
<accession>A0A849KZ90</accession>
<comment type="caution">
    <text evidence="3">The sequence shown here is derived from an EMBL/GenBank/DDBJ whole genome shotgun (WGS) entry which is preliminary data.</text>
</comment>
<proteinExistence type="predicted"/>
<organism evidence="3 4">
    <name type="scientific">Halovulum dunhuangense</name>
    <dbReference type="NCBI Taxonomy" id="1505036"/>
    <lineage>
        <taxon>Bacteria</taxon>
        <taxon>Pseudomonadati</taxon>
        <taxon>Pseudomonadota</taxon>
        <taxon>Alphaproteobacteria</taxon>
        <taxon>Rhodobacterales</taxon>
        <taxon>Paracoccaceae</taxon>
        <taxon>Halovulum</taxon>
    </lineage>
</organism>
<dbReference type="Pfam" id="PF03703">
    <property type="entry name" value="bPH_2"/>
    <property type="match status" value="1"/>
</dbReference>
<keyword evidence="1" id="KW-0472">Membrane</keyword>
<dbReference type="NCBIfam" id="NF040894">
    <property type="entry name" value="puhB_PGC"/>
    <property type="match status" value="1"/>
</dbReference>
<dbReference type="AlphaFoldDB" id="A0A849KZ90"/>
<evidence type="ECO:0000259" key="2">
    <source>
        <dbReference type="Pfam" id="PF03703"/>
    </source>
</evidence>
<feature type="transmembrane region" description="Helical" evidence="1">
    <location>
        <begin position="75"/>
        <end position="95"/>
    </location>
</feature>
<dbReference type="InterPro" id="IPR054839">
    <property type="entry name" value="puhB_PGC"/>
</dbReference>
<keyword evidence="4" id="KW-1185">Reference proteome</keyword>
<keyword evidence="1" id="KW-0812">Transmembrane</keyword>
<dbReference type="RefSeq" id="WP_171322281.1">
    <property type="nucleotide sequence ID" value="NZ_JABFBC010000001.1"/>
</dbReference>
<protein>
    <submittedName>
        <fullName evidence="3">PH domain-containing protein</fullName>
    </submittedName>
</protein>
<evidence type="ECO:0000256" key="1">
    <source>
        <dbReference type="SAM" id="Phobius"/>
    </source>
</evidence>
<sequence length="217" mass="23436">MAHDDFATEPHRGLDRHLPEGETILWQGQPRAWDLACAAMSLRWVIGYFLLLAAWRGIALGGTEGLEAGLRAVSWYLVAGALTCGIILLGAWVFARTTVYTITSSRVVMRIGAALTVSLNLPYKWIARADLALAKNGSGSIHLDLKGETRFSYLVLWPHVRPWQMRRPQPTLRAIPDARKVAAILGAAAEARVGEITSDLGTDDAAMPAPAGAVAAE</sequence>
<dbReference type="Proteomes" id="UP000572377">
    <property type="component" value="Unassembled WGS sequence"/>
</dbReference>
<feature type="domain" description="YdbS-like PH" evidence="2">
    <location>
        <begin position="96"/>
        <end position="184"/>
    </location>
</feature>
<feature type="transmembrane region" description="Helical" evidence="1">
    <location>
        <begin position="35"/>
        <end position="55"/>
    </location>
</feature>
<evidence type="ECO:0000313" key="4">
    <source>
        <dbReference type="Proteomes" id="UP000572377"/>
    </source>
</evidence>
<gene>
    <name evidence="3" type="ORF">HMH01_02870</name>
</gene>